<dbReference type="EMBL" id="MU167284">
    <property type="protein sequence ID" value="KAG0145007.1"/>
    <property type="molecule type" value="Genomic_DNA"/>
</dbReference>
<evidence type="ECO:0000313" key="1">
    <source>
        <dbReference type="EMBL" id="KAG0145007.1"/>
    </source>
</evidence>
<comment type="caution">
    <text evidence="1">The sequence shown here is derived from an EMBL/GenBank/DDBJ whole genome shotgun (WGS) entry which is preliminary data.</text>
</comment>
<dbReference type="Proteomes" id="UP000886653">
    <property type="component" value="Unassembled WGS sequence"/>
</dbReference>
<keyword evidence="2" id="KW-1185">Reference proteome</keyword>
<name>A0A9P6NIW8_9BASI</name>
<accession>A0A9P6NIW8</accession>
<gene>
    <name evidence="1" type="ORF">CROQUDRAFT_707259</name>
</gene>
<reference evidence="1" key="1">
    <citation type="submission" date="2013-11" db="EMBL/GenBank/DDBJ databases">
        <title>Genome sequence of the fusiform rust pathogen reveals effectors for host alternation and coevolution with pine.</title>
        <authorList>
            <consortium name="DOE Joint Genome Institute"/>
            <person name="Smith K."/>
            <person name="Pendleton A."/>
            <person name="Kubisiak T."/>
            <person name="Anderson C."/>
            <person name="Salamov A."/>
            <person name="Aerts A."/>
            <person name="Riley R."/>
            <person name="Clum A."/>
            <person name="Lindquist E."/>
            <person name="Ence D."/>
            <person name="Campbell M."/>
            <person name="Kronenberg Z."/>
            <person name="Feau N."/>
            <person name="Dhillon B."/>
            <person name="Hamelin R."/>
            <person name="Burleigh J."/>
            <person name="Smith J."/>
            <person name="Yandell M."/>
            <person name="Nelson C."/>
            <person name="Grigoriev I."/>
            <person name="Davis J."/>
        </authorList>
    </citation>
    <scope>NUCLEOTIDE SEQUENCE</scope>
    <source>
        <strain evidence="1">G11</strain>
    </source>
</reference>
<dbReference type="AlphaFoldDB" id="A0A9P6NIW8"/>
<proteinExistence type="predicted"/>
<evidence type="ECO:0000313" key="2">
    <source>
        <dbReference type="Proteomes" id="UP000886653"/>
    </source>
</evidence>
<organism evidence="1 2">
    <name type="scientific">Cronartium quercuum f. sp. fusiforme G11</name>
    <dbReference type="NCBI Taxonomy" id="708437"/>
    <lineage>
        <taxon>Eukaryota</taxon>
        <taxon>Fungi</taxon>
        <taxon>Dikarya</taxon>
        <taxon>Basidiomycota</taxon>
        <taxon>Pucciniomycotina</taxon>
        <taxon>Pucciniomycetes</taxon>
        <taxon>Pucciniales</taxon>
        <taxon>Coleosporiaceae</taxon>
        <taxon>Cronartium</taxon>
    </lineage>
</organism>
<protein>
    <submittedName>
        <fullName evidence="1">Uncharacterized protein</fullName>
    </submittedName>
</protein>
<sequence length="208" mass="24103">MNQQPIQTLPKRGQRKQEIRARNVIDIEDEDVLRSRDSTISLKCMSLAETNELRDRYQKASHVAERKTILAEVRHRRVLQQSLAPTRMTESRSHPIDQSTQIPDQGLEDAFLSQFVSSPTLSETPGFYVFPNNNFKDLITTEMCTNEIKLQEQQSVPLSNSSSWLDKGKRQVLNDQRFDAYEQILGIRLDHQVRAAMLFIDQKYKLAQ</sequence>